<proteinExistence type="predicted"/>
<dbReference type="GO" id="GO:0005886">
    <property type="term" value="C:plasma membrane"/>
    <property type="evidence" value="ECO:0007669"/>
    <property type="project" value="TreeGrafter"/>
</dbReference>
<protein>
    <recommendedName>
        <fullName evidence="3">DUF748 domain-containing protein</fullName>
    </recommendedName>
</protein>
<dbReference type="Proteomes" id="UP000003374">
    <property type="component" value="Unassembled WGS sequence"/>
</dbReference>
<dbReference type="Pfam" id="PF05359">
    <property type="entry name" value="DUF748"/>
    <property type="match status" value="1"/>
</dbReference>
<evidence type="ECO:0000313" key="2">
    <source>
        <dbReference type="Proteomes" id="UP000003374"/>
    </source>
</evidence>
<dbReference type="GO" id="GO:0090313">
    <property type="term" value="P:regulation of protein targeting to membrane"/>
    <property type="evidence" value="ECO:0007669"/>
    <property type="project" value="TreeGrafter"/>
</dbReference>
<evidence type="ECO:0000313" key="1">
    <source>
        <dbReference type="EMBL" id="EAR23440.1"/>
    </source>
</evidence>
<dbReference type="PANTHER" id="PTHR30441">
    <property type="entry name" value="DUF748 DOMAIN-CONTAINING PROTEIN"/>
    <property type="match status" value="1"/>
</dbReference>
<dbReference type="InterPro" id="IPR052894">
    <property type="entry name" value="AsmA-related"/>
</dbReference>
<dbReference type="AlphaFoldDB" id="A4BMA2"/>
<evidence type="ECO:0008006" key="3">
    <source>
        <dbReference type="Google" id="ProtNLM"/>
    </source>
</evidence>
<sequence length="360" mass="40400">MSFFRWLINTWKGRAVLTLIVLLVAVRIALPSLVLNYVNDTLDNIPGYQGRIADIDIHLWRGAYKIQNIELVKTDSPVPKPLFAADTIDLSVLWSALFRGAVVAEVYMTKPQVNFVAGKKGQEAQTGEDKEWTEVAQELVPINIDRFQAVNGSIHYYDFNSDPQVDVYINNVDAVLRNLNNSRGKGKERLAKLKVHALAMNHADVNLNLNIDPFAAKPDFNFDFRLLHLQMTRIREYLKAYAPFDANSGTLDLVVEMAAKDGAVDGYIKPILKNLDILSWNKDVEQDEDNPFRVILEATSGFFTDLLQNQPKDQFATRVPISGRLDDPSVGVLPAIGNILKNGFVKAFRPTLEHSVTPPK</sequence>
<gene>
    <name evidence="1" type="ORF">NB231_16508</name>
</gene>
<dbReference type="InterPro" id="IPR008023">
    <property type="entry name" value="DUF748"/>
</dbReference>
<comment type="caution">
    <text evidence="1">The sequence shown here is derived from an EMBL/GenBank/DDBJ whole genome shotgun (WGS) entry which is preliminary data.</text>
</comment>
<dbReference type="HOGENOM" id="CLU_056895_0_0_6"/>
<accession>A4BMA2</accession>
<dbReference type="RefSeq" id="WP_005004726.1">
    <property type="nucleotide sequence ID" value="NZ_CH672427.1"/>
</dbReference>
<organism evidence="1 2">
    <name type="scientific">Nitrococcus mobilis Nb-231</name>
    <dbReference type="NCBI Taxonomy" id="314278"/>
    <lineage>
        <taxon>Bacteria</taxon>
        <taxon>Pseudomonadati</taxon>
        <taxon>Pseudomonadota</taxon>
        <taxon>Gammaproteobacteria</taxon>
        <taxon>Chromatiales</taxon>
        <taxon>Ectothiorhodospiraceae</taxon>
        <taxon>Nitrococcus</taxon>
    </lineage>
</organism>
<reference evidence="1 2" key="1">
    <citation type="submission" date="2006-02" db="EMBL/GenBank/DDBJ databases">
        <authorList>
            <person name="Waterbury J."/>
            <person name="Ferriera S."/>
            <person name="Johnson J."/>
            <person name="Kravitz S."/>
            <person name="Halpern A."/>
            <person name="Remington K."/>
            <person name="Beeson K."/>
            <person name="Tran B."/>
            <person name="Rogers Y.-H."/>
            <person name="Friedman R."/>
            <person name="Venter J.C."/>
        </authorList>
    </citation>
    <scope>NUCLEOTIDE SEQUENCE [LARGE SCALE GENOMIC DNA]</scope>
    <source>
        <strain evidence="1 2">Nb-231</strain>
    </source>
</reference>
<dbReference type="eggNOG" id="COG2982">
    <property type="taxonomic scope" value="Bacteria"/>
</dbReference>
<name>A4BMA2_9GAMM</name>
<keyword evidence="2" id="KW-1185">Reference proteome</keyword>
<dbReference type="STRING" id="314278.NB231_16508"/>
<dbReference type="PANTHER" id="PTHR30441:SF8">
    <property type="entry name" value="DUF748 DOMAIN-CONTAINING PROTEIN"/>
    <property type="match status" value="1"/>
</dbReference>
<dbReference type="OrthoDB" id="9771783at2"/>
<dbReference type="EMBL" id="AAOF01000001">
    <property type="protein sequence ID" value="EAR23440.1"/>
    <property type="molecule type" value="Genomic_DNA"/>
</dbReference>